<protein>
    <submittedName>
        <fullName evidence="6">Creatininase family protein</fullName>
    </submittedName>
</protein>
<evidence type="ECO:0000256" key="2">
    <source>
        <dbReference type="ARBA" id="ARBA00022723"/>
    </source>
</evidence>
<organism evidence="6 7">
    <name type="scientific">Kushneria phosphatilytica</name>
    <dbReference type="NCBI Taxonomy" id="657387"/>
    <lineage>
        <taxon>Bacteria</taxon>
        <taxon>Pseudomonadati</taxon>
        <taxon>Pseudomonadota</taxon>
        <taxon>Gammaproteobacteria</taxon>
        <taxon>Oceanospirillales</taxon>
        <taxon>Halomonadaceae</taxon>
        <taxon>Kushneria</taxon>
    </lineage>
</organism>
<dbReference type="STRING" id="657387.BH688_05800"/>
<evidence type="ECO:0000256" key="4">
    <source>
        <dbReference type="ARBA" id="ARBA00022833"/>
    </source>
</evidence>
<reference evidence="6 7" key="1">
    <citation type="submission" date="2019-08" db="EMBL/GenBank/DDBJ databases">
        <title>Complete genome sequence of Kushneria sp. YCWA18, a halophilic phosphate-solubilizing bacterium isolated from Daqiao saltern in China.</title>
        <authorList>
            <person name="Du G.-X."/>
            <person name="Qu L.-Y."/>
        </authorList>
    </citation>
    <scope>NUCLEOTIDE SEQUENCE [LARGE SCALE GENOMIC DNA]</scope>
    <source>
        <strain evidence="6 7">YCWA18</strain>
    </source>
</reference>
<keyword evidence="4" id="KW-0862">Zinc</keyword>
<evidence type="ECO:0000256" key="1">
    <source>
        <dbReference type="ARBA" id="ARBA00001947"/>
    </source>
</evidence>
<comment type="cofactor">
    <cofactor evidence="1">
        <name>Zn(2+)</name>
        <dbReference type="ChEBI" id="CHEBI:29105"/>
    </cofactor>
</comment>
<dbReference type="Proteomes" id="UP000322553">
    <property type="component" value="Chromosome"/>
</dbReference>
<evidence type="ECO:0000256" key="3">
    <source>
        <dbReference type="ARBA" id="ARBA00022801"/>
    </source>
</evidence>
<dbReference type="PANTHER" id="PTHR35005">
    <property type="entry name" value="3-DEHYDRO-SCYLLO-INOSOSE HYDROLASE"/>
    <property type="match status" value="1"/>
</dbReference>
<keyword evidence="3" id="KW-0378">Hydrolase</keyword>
<dbReference type="GO" id="GO:0016811">
    <property type="term" value="F:hydrolase activity, acting on carbon-nitrogen (but not peptide) bonds, in linear amides"/>
    <property type="evidence" value="ECO:0007669"/>
    <property type="project" value="TreeGrafter"/>
</dbReference>
<evidence type="ECO:0000313" key="6">
    <source>
        <dbReference type="EMBL" id="QEL11356.1"/>
    </source>
</evidence>
<dbReference type="OrthoDB" id="9801445at2"/>
<dbReference type="GO" id="GO:0046872">
    <property type="term" value="F:metal ion binding"/>
    <property type="evidence" value="ECO:0007669"/>
    <property type="project" value="UniProtKB-KW"/>
</dbReference>
<evidence type="ECO:0000313" key="7">
    <source>
        <dbReference type="Proteomes" id="UP000322553"/>
    </source>
</evidence>
<keyword evidence="7" id="KW-1185">Reference proteome</keyword>
<dbReference type="RefSeq" id="WP_070977701.1">
    <property type="nucleotide sequence ID" value="NZ_CP043420.1"/>
</dbReference>
<accession>A0A1S1NSC5</accession>
<dbReference type="AlphaFoldDB" id="A0A1S1NSC5"/>
<dbReference type="InterPro" id="IPR024087">
    <property type="entry name" value="Creatininase-like_sf"/>
</dbReference>
<dbReference type="Gene3D" id="3.40.50.10310">
    <property type="entry name" value="Creatininase"/>
    <property type="match status" value="1"/>
</dbReference>
<dbReference type="PANTHER" id="PTHR35005:SF1">
    <property type="entry name" value="2-AMINO-5-FORMYLAMINO-6-RIBOSYLAMINOPYRIMIDIN-4(3H)-ONE 5'-MONOPHOSPHATE DEFORMYLASE"/>
    <property type="match status" value="1"/>
</dbReference>
<dbReference type="Pfam" id="PF02633">
    <property type="entry name" value="Creatininase"/>
    <property type="match status" value="1"/>
</dbReference>
<comment type="similarity">
    <text evidence="5">Belongs to the creatininase superfamily.</text>
</comment>
<evidence type="ECO:0000256" key="5">
    <source>
        <dbReference type="ARBA" id="ARBA00024029"/>
    </source>
</evidence>
<sequence>MIERWKSWSSLTSIELGQLVNDDSVAVLPMAAIEQHGAHLPLSTDVDITEGILHAALEKLSPGSGPVLQLPTMTVALSPEHNRFPGTLSLTPEVAMSWIESLGESVARTGIRRLVMFNGHGGNRALMDMAALRLRELHELLVVKVTYPRFTPPTGWLPEEELRFGLHGGAVETAMMLHLHPEQVRVEAMSNAPSLGLRRHQAGQSLGPEGPAGFAWMAEDLNSEGVTGDATLANAALGERLVRHFAERTVEVLQQTREFDLASLALHRKG</sequence>
<keyword evidence="2" id="KW-0479">Metal-binding</keyword>
<gene>
    <name evidence="6" type="ORF">FY550_09540</name>
</gene>
<dbReference type="EMBL" id="CP043420">
    <property type="protein sequence ID" value="QEL11356.1"/>
    <property type="molecule type" value="Genomic_DNA"/>
</dbReference>
<dbReference type="SUPFAM" id="SSF102215">
    <property type="entry name" value="Creatininase"/>
    <property type="match status" value="1"/>
</dbReference>
<proteinExistence type="inferred from homology"/>
<dbReference type="KEGG" id="kuy:FY550_09540"/>
<dbReference type="GO" id="GO:0009231">
    <property type="term" value="P:riboflavin biosynthetic process"/>
    <property type="evidence" value="ECO:0007669"/>
    <property type="project" value="TreeGrafter"/>
</dbReference>
<name>A0A1S1NSC5_9GAMM</name>
<dbReference type="InterPro" id="IPR003785">
    <property type="entry name" value="Creatininase/forma_Hydrolase"/>
</dbReference>